<keyword evidence="2 5" id="KW-0812">Transmembrane</keyword>
<dbReference type="OrthoDB" id="9984693at2759"/>
<gene>
    <name evidence="7" type="ORF">IWW36_006171</name>
</gene>
<dbReference type="GO" id="GO:0005783">
    <property type="term" value="C:endoplasmic reticulum"/>
    <property type="evidence" value="ECO:0007669"/>
    <property type="project" value="TreeGrafter"/>
</dbReference>
<sequence length="239" mass="27748">MKHNLIRRTAIAFLVVLGAANVYFYNYAALLALSYPQSDIRFNLYGDPQIEGDAKLAREPRTGKYDLLINDYYLHHVYTATIAAFRPQYVVTMGDMFSSQWVNKVEYYKRIARLKWITNWSNASPEFMFLAGNHDIGYGAETRQYHINRHTNNFGPLNYEWMINNGSSTSRPIQFALLNAMHLDRTHESRYRESTWDFVRHLASHRALNPETPLVLFLHIPLDKPSRVCTASPITVLKD</sequence>
<keyword evidence="8" id="KW-1185">Reference proteome</keyword>
<proteinExistence type="predicted"/>
<dbReference type="PANTHER" id="PTHR13315:SF1">
    <property type="entry name" value="PROTEIN TED1"/>
    <property type="match status" value="1"/>
</dbReference>
<comment type="caution">
    <text evidence="7">The sequence shown here is derived from an EMBL/GenBank/DDBJ whole genome shotgun (WGS) entry which is preliminary data.</text>
</comment>
<accession>A0A9W8LVY9</accession>
<protein>
    <recommendedName>
        <fullName evidence="6">Calcineurin-like phosphoesterase domain-containing protein</fullName>
    </recommendedName>
</protein>
<dbReference type="GO" id="GO:0006506">
    <property type="term" value="P:GPI anchor biosynthetic process"/>
    <property type="evidence" value="ECO:0007669"/>
    <property type="project" value="InterPro"/>
</dbReference>
<comment type="subcellular location">
    <subcellularLocation>
        <location evidence="1">Membrane</location>
        <topology evidence="1">Multi-pass membrane protein</topology>
    </subcellularLocation>
</comment>
<evidence type="ECO:0000313" key="8">
    <source>
        <dbReference type="Proteomes" id="UP001139887"/>
    </source>
</evidence>
<dbReference type="InterPro" id="IPR029052">
    <property type="entry name" value="Metallo-depent_PP-like"/>
</dbReference>
<dbReference type="InterPro" id="IPR033308">
    <property type="entry name" value="PGAP5/Cdc1/Ted1"/>
</dbReference>
<dbReference type="Pfam" id="PF00149">
    <property type="entry name" value="Metallophos"/>
    <property type="match status" value="1"/>
</dbReference>
<dbReference type="PANTHER" id="PTHR13315">
    <property type="entry name" value="METALLO PHOSPHOESTERASE RELATED"/>
    <property type="match status" value="1"/>
</dbReference>
<evidence type="ECO:0000256" key="2">
    <source>
        <dbReference type="ARBA" id="ARBA00022692"/>
    </source>
</evidence>
<feature type="domain" description="Calcineurin-like phosphoesterase" evidence="6">
    <location>
        <begin position="84"/>
        <end position="223"/>
    </location>
</feature>
<name>A0A9W8LVY9_9FUNG</name>
<evidence type="ECO:0000256" key="3">
    <source>
        <dbReference type="ARBA" id="ARBA00022989"/>
    </source>
</evidence>
<dbReference type="SUPFAM" id="SSF56300">
    <property type="entry name" value="Metallo-dependent phosphatases"/>
    <property type="match status" value="1"/>
</dbReference>
<evidence type="ECO:0000313" key="7">
    <source>
        <dbReference type="EMBL" id="KAJ2841697.1"/>
    </source>
</evidence>
<dbReference type="EMBL" id="JANBUW010002079">
    <property type="protein sequence ID" value="KAJ2841697.1"/>
    <property type="molecule type" value="Genomic_DNA"/>
</dbReference>
<dbReference type="GO" id="GO:0016787">
    <property type="term" value="F:hydrolase activity"/>
    <property type="evidence" value="ECO:0007669"/>
    <property type="project" value="InterPro"/>
</dbReference>
<dbReference type="InterPro" id="IPR004843">
    <property type="entry name" value="Calcineurin-like_PHP"/>
</dbReference>
<dbReference type="Proteomes" id="UP001139887">
    <property type="component" value="Unassembled WGS sequence"/>
</dbReference>
<organism evidence="7 8">
    <name type="scientific">Coemansia brasiliensis</name>
    <dbReference type="NCBI Taxonomy" id="2650707"/>
    <lineage>
        <taxon>Eukaryota</taxon>
        <taxon>Fungi</taxon>
        <taxon>Fungi incertae sedis</taxon>
        <taxon>Zoopagomycota</taxon>
        <taxon>Kickxellomycotina</taxon>
        <taxon>Kickxellomycetes</taxon>
        <taxon>Kickxellales</taxon>
        <taxon>Kickxellaceae</taxon>
        <taxon>Coemansia</taxon>
    </lineage>
</organism>
<evidence type="ECO:0000256" key="4">
    <source>
        <dbReference type="ARBA" id="ARBA00023136"/>
    </source>
</evidence>
<feature type="transmembrane region" description="Helical" evidence="5">
    <location>
        <begin position="12"/>
        <end position="35"/>
    </location>
</feature>
<keyword evidence="4 5" id="KW-0472">Membrane</keyword>
<feature type="non-terminal residue" evidence="7">
    <location>
        <position position="239"/>
    </location>
</feature>
<dbReference type="AlphaFoldDB" id="A0A9W8LVY9"/>
<evidence type="ECO:0000259" key="6">
    <source>
        <dbReference type="Pfam" id="PF00149"/>
    </source>
</evidence>
<evidence type="ECO:0000256" key="5">
    <source>
        <dbReference type="SAM" id="Phobius"/>
    </source>
</evidence>
<evidence type="ECO:0000256" key="1">
    <source>
        <dbReference type="ARBA" id="ARBA00004141"/>
    </source>
</evidence>
<reference evidence="7" key="1">
    <citation type="submission" date="2022-07" db="EMBL/GenBank/DDBJ databases">
        <title>Phylogenomic reconstructions and comparative analyses of Kickxellomycotina fungi.</title>
        <authorList>
            <person name="Reynolds N.K."/>
            <person name="Stajich J.E."/>
            <person name="Barry K."/>
            <person name="Grigoriev I.V."/>
            <person name="Crous P."/>
            <person name="Smith M.E."/>
        </authorList>
    </citation>
    <scope>NUCLEOTIDE SEQUENCE</scope>
    <source>
        <strain evidence="7">NRRL 1566</strain>
    </source>
</reference>
<dbReference type="GO" id="GO:0016020">
    <property type="term" value="C:membrane"/>
    <property type="evidence" value="ECO:0007669"/>
    <property type="project" value="UniProtKB-SubCell"/>
</dbReference>
<keyword evidence="3 5" id="KW-1133">Transmembrane helix</keyword>
<dbReference type="Gene3D" id="3.60.21.10">
    <property type="match status" value="1"/>
</dbReference>